<proteinExistence type="predicted"/>
<accession>A0ACC2SE30</accession>
<keyword evidence="2" id="KW-1185">Reference proteome</keyword>
<reference evidence="1" key="1">
    <citation type="submission" date="2022-04" db="EMBL/GenBank/DDBJ databases">
        <title>Genome of the entomopathogenic fungus Entomophthora muscae.</title>
        <authorList>
            <person name="Elya C."/>
            <person name="Lovett B.R."/>
            <person name="Lee E."/>
            <person name="Macias A.M."/>
            <person name="Hajek A.E."/>
            <person name="De Bivort B.L."/>
            <person name="Kasson M.T."/>
            <person name="De Fine Licht H.H."/>
            <person name="Stajich J.E."/>
        </authorList>
    </citation>
    <scope>NUCLEOTIDE SEQUENCE</scope>
    <source>
        <strain evidence="1">Berkeley</strain>
    </source>
</reference>
<organism evidence="1 2">
    <name type="scientific">Entomophthora muscae</name>
    <dbReference type="NCBI Taxonomy" id="34485"/>
    <lineage>
        <taxon>Eukaryota</taxon>
        <taxon>Fungi</taxon>
        <taxon>Fungi incertae sedis</taxon>
        <taxon>Zoopagomycota</taxon>
        <taxon>Entomophthoromycotina</taxon>
        <taxon>Entomophthoromycetes</taxon>
        <taxon>Entomophthorales</taxon>
        <taxon>Entomophthoraceae</taxon>
        <taxon>Entomophthora</taxon>
    </lineage>
</organism>
<sequence length="105" mass="12029">MSAQDYAKEFTCLKNAIEMSNNEACYLFHKKLFFELKKFLAHHELPTDFDSMVKDVIKWSAKVKHISSWAKPWNPAPSSAAVIKENRYSPSKVQGEMPKGLIPKV</sequence>
<name>A0ACC2SE30_9FUNG</name>
<comment type="caution">
    <text evidence="1">The sequence shown here is derived from an EMBL/GenBank/DDBJ whole genome shotgun (WGS) entry which is preliminary data.</text>
</comment>
<dbReference type="Proteomes" id="UP001165960">
    <property type="component" value="Unassembled WGS sequence"/>
</dbReference>
<evidence type="ECO:0000313" key="2">
    <source>
        <dbReference type="Proteomes" id="UP001165960"/>
    </source>
</evidence>
<gene>
    <name evidence="1" type="ORF">DSO57_1029528</name>
</gene>
<protein>
    <submittedName>
        <fullName evidence="1">Uncharacterized protein</fullName>
    </submittedName>
</protein>
<evidence type="ECO:0000313" key="1">
    <source>
        <dbReference type="EMBL" id="KAJ9060553.1"/>
    </source>
</evidence>
<dbReference type="EMBL" id="QTSX02005166">
    <property type="protein sequence ID" value="KAJ9060553.1"/>
    <property type="molecule type" value="Genomic_DNA"/>
</dbReference>